<comment type="cofactor">
    <cofactor evidence="1">
        <name>Mg(2+)</name>
        <dbReference type="ChEBI" id="CHEBI:18420"/>
    </cofactor>
</comment>
<dbReference type="Pfam" id="PF00570">
    <property type="entry name" value="HRDC"/>
    <property type="match status" value="1"/>
</dbReference>
<keyword evidence="6" id="KW-0227">DNA damage</keyword>
<keyword evidence="21" id="KW-1185">Reference proteome</keyword>
<dbReference type="InterPro" id="IPR029491">
    <property type="entry name" value="Helicase_HTH"/>
</dbReference>
<dbReference type="InterPro" id="IPR027417">
    <property type="entry name" value="P-loop_NTPase"/>
</dbReference>
<dbReference type="Pfam" id="PF00271">
    <property type="entry name" value="Helicase_C"/>
    <property type="match status" value="1"/>
</dbReference>
<dbReference type="FunFam" id="1.10.150.80:FF:000002">
    <property type="entry name" value="ATP-dependent DNA helicase RecQ"/>
    <property type="match status" value="1"/>
</dbReference>
<dbReference type="OrthoDB" id="9763310at2"/>
<dbReference type="GO" id="GO:0006260">
    <property type="term" value="P:DNA replication"/>
    <property type="evidence" value="ECO:0007669"/>
    <property type="project" value="InterPro"/>
</dbReference>
<dbReference type="PANTHER" id="PTHR13710:SF105">
    <property type="entry name" value="ATP-DEPENDENT DNA HELICASE Q1"/>
    <property type="match status" value="1"/>
</dbReference>
<evidence type="ECO:0000256" key="2">
    <source>
        <dbReference type="ARBA" id="ARBA00001947"/>
    </source>
</evidence>
<dbReference type="NCBIfam" id="TIGR01389">
    <property type="entry name" value="recQ"/>
    <property type="match status" value="1"/>
</dbReference>
<dbReference type="EC" id="5.6.2.4" evidence="16"/>
<dbReference type="Pfam" id="PF16124">
    <property type="entry name" value="RecQ_Zn_bind"/>
    <property type="match status" value="1"/>
</dbReference>
<evidence type="ECO:0000256" key="9">
    <source>
        <dbReference type="ARBA" id="ARBA00022833"/>
    </source>
</evidence>
<dbReference type="GO" id="GO:0046872">
    <property type="term" value="F:metal ion binding"/>
    <property type="evidence" value="ECO:0007669"/>
    <property type="project" value="UniProtKB-KW"/>
</dbReference>
<evidence type="ECO:0000256" key="1">
    <source>
        <dbReference type="ARBA" id="ARBA00001946"/>
    </source>
</evidence>
<dbReference type="SMART" id="SM00956">
    <property type="entry name" value="RQC"/>
    <property type="match status" value="1"/>
</dbReference>
<dbReference type="PANTHER" id="PTHR13710">
    <property type="entry name" value="DNA HELICASE RECQ FAMILY MEMBER"/>
    <property type="match status" value="1"/>
</dbReference>
<dbReference type="GO" id="GO:0005524">
    <property type="term" value="F:ATP binding"/>
    <property type="evidence" value="ECO:0007669"/>
    <property type="project" value="UniProtKB-KW"/>
</dbReference>
<evidence type="ECO:0000256" key="8">
    <source>
        <dbReference type="ARBA" id="ARBA00022806"/>
    </source>
</evidence>
<comment type="catalytic activity">
    <reaction evidence="15">
        <text>Couples ATP hydrolysis with the unwinding of duplex DNA by translocating in the 3'-5' direction.</text>
        <dbReference type="EC" id="5.6.2.4"/>
    </reaction>
</comment>
<dbReference type="KEGG" id="smon:AWR27_13500"/>
<dbReference type="InterPro" id="IPR002121">
    <property type="entry name" value="HRDC_dom"/>
</dbReference>
<dbReference type="InterPro" id="IPR036388">
    <property type="entry name" value="WH-like_DNA-bd_sf"/>
</dbReference>
<keyword evidence="12" id="KW-0233">DNA recombination</keyword>
<dbReference type="SMART" id="SM00341">
    <property type="entry name" value="HRDC"/>
    <property type="match status" value="1"/>
</dbReference>
<keyword evidence="11" id="KW-0238">DNA-binding</keyword>
<dbReference type="FunFam" id="3.40.50.300:FF:000156">
    <property type="entry name" value="ATP-dependent DNA helicase recQ"/>
    <property type="match status" value="1"/>
</dbReference>
<feature type="domain" description="Helicase C-terminal" evidence="19">
    <location>
        <begin position="218"/>
        <end position="363"/>
    </location>
</feature>
<evidence type="ECO:0000256" key="10">
    <source>
        <dbReference type="ARBA" id="ARBA00022840"/>
    </source>
</evidence>
<dbReference type="InterPro" id="IPR001650">
    <property type="entry name" value="Helicase_C-like"/>
</dbReference>
<evidence type="ECO:0000256" key="12">
    <source>
        <dbReference type="ARBA" id="ARBA00023172"/>
    </source>
</evidence>
<dbReference type="Pfam" id="PF14493">
    <property type="entry name" value="HTH_40"/>
    <property type="match status" value="1"/>
</dbReference>
<keyword evidence="4" id="KW-0479">Metal-binding</keyword>
<dbReference type="Gene3D" id="3.40.50.300">
    <property type="entry name" value="P-loop containing nucleotide triphosphate hydrolases"/>
    <property type="match status" value="2"/>
</dbReference>
<dbReference type="CDD" id="cd18794">
    <property type="entry name" value="SF2_C_RecQ"/>
    <property type="match status" value="1"/>
</dbReference>
<reference evidence="20 21" key="1">
    <citation type="submission" date="2016-01" db="EMBL/GenBank/DDBJ databases">
        <authorList>
            <person name="Oliw E.H."/>
        </authorList>
    </citation>
    <scope>NUCLEOTIDE SEQUENCE [LARGE SCALE GENOMIC DNA]</scope>
    <source>
        <strain evidence="20 21">DY10</strain>
    </source>
</reference>
<dbReference type="GO" id="GO:0006310">
    <property type="term" value="P:DNA recombination"/>
    <property type="evidence" value="ECO:0007669"/>
    <property type="project" value="UniProtKB-UniRule"/>
</dbReference>
<dbReference type="InterPro" id="IPR044876">
    <property type="entry name" value="HRDC_dom_sf"/>
</dbReference>
<dbReference type="Pfam" id="PF09382">
    <property type="entry name" value="RQC"/>
    <property type="match status" value="1"/>
</dbReference>
<dbReference type="PROSITE" id="PS51192">
    <property type="entry name" value="HELICASE_ATP_BIND_1"/>
    <property type="match status" value="1"/>
</dbReference>
<dbReference type="SUPFAM" id="SSF52540">
    <property type="entry name" value="P-loop containing nucleoside triphosphate hydrolases"/>
    <property type="match status" value="1"/>
</dbReference>
<dbReference type="PROSITE" id="PS50967">
    <property type="entry name" value="HRDC"/>
    <property type="match status" value="1"/>
</dbReference>
<evidence type="ECO:0000256" key="6">
    <source>
        <dbReference type="ARBA" id="ARBA00022763"/>
    </source>
</evidence>
<sequence length="717" mass="79986">MTVTDQSPADFLKRYYGYDRFRPMQEAIIRSVLGGRDTVVLMPTGGGKSVCFQIPALMLPGLTVVVSPLIALMKDQVGALHMNGIPAAFYNSTQTAREQRDIEADCVRGKLKLLYVSPEKLLSESFFAFLDRISVSLFAIDEAHCISSWGHDFRPEYTQLGILKQRYPNIPTIALTATADKLTRQDIAQRLGMNDPAIFTASFNRANLSLQVLPGQNRIGQIVRLLQRKPDTSGIIYCLSRKSCESIAGKLQEKGFSAAFYHAGMPSDERSRTQEAFLRDDVRIICATIAFGMGIDKSNVRWVIHYNMPKNIEGFYQEIGRAGRDGAAAQTVLFYSFADVVTYKDMLTENNPPNLGLQLAKLERMQQYADAHTCRRQILLSYFSEDLPEPCGNCDVCRDPRVTFDGTVLAQKALSAIVRSGERVPMNLLIDILRGSRSQAVMQGGYDQIKTYGAGRDLRFEEWRSYLHQLINIGVIEIAYDQHYALHRGILADQVLFGGRKIELVRPDDAPKPVVEKAKAKPEGVRDELFEQLRVLRKQLADEQNVPPYVIFTDSTLEDMARQRPTSPDALRNVSGVGERKLDLFGPQFLSVIRAYVGEDGPMPDATPRSARKPKGSTQLATLDLFNRGMTIDEIAAERQLTTGSIAGHLVQLAKAGQPLDLKEILRSYVSRHEQAEIEQAIAEVGVSDGRLKAVFDHLDGRYDYGKLTLVAGVLNR</sequence>
<evidence type="ECO:0000259" key="19">
    <source>
        <dbReference type="PROSITE" id="PS51194"/>
    </source>
</evidence>
<evidence type="ECO:0000256" key="11">
    <source>
        <dbReference type="ARBA" id="ARBA00023125"/>
    </source>
</evidence>
<dbReference type="GO" id="GO:0005737">
    <property type="term" value="C:cytoplasm"/>
    <property type="evidence" value="ECO:0007669"/>
    <property type="project" value="TreeGrafter"/>
</dbReference>
<evidence type="ECO:0000256" key="15">
    <source>
        <dbReference type="ARBA" id="ARBA00034617"/>
    </source>
</evidence>
<dbReference type="AlphaFoldDB" id="A0A1P9WY17"/>
<keyword evidence="9" id="KW-0862">Zinc</keyword>
<evidence type="ECO:0000259" key="18">
    <source>
        <dbReference type="PROSITE" id="PS51192"/>
    </source>
</evidence>
<accession>A0A1P9WY17</accession>
<evidence type="ECO:0000256" key="14">
    <source>
        <dbReference type="ARBA" id="ARBA00023235"/>
    </source>
</evidence>
<evidence type="ECO:0000256" key="3">
    <source>
        <dbReference type="ARBA" id="ARBA00005446"/>
    </source>
</evidence>
<keyword evidence="13" id="KW-0234">DNA repair</keyword>
<dbReference type="InterPro" id="IPR036390">
    <property type="entry name" value="WH_DNA-bd_sf"/>
</dbReference>
<feature type="domain" description="HRDC" evidence="17">
    <location>
        <begin position="523"/>
        <end position="603"/>
    </location>
</feature>
<dbReference type="InterPro" id="IPR010997">
    <property type="entry name" value="HRDC-like_sf"/>
</dbReference>
<dbReference type="Pfam" id="PF00270">
    <property type="entry name" value="DEAD"/>
    <property type="match status" value="1"/>
</dbReference>
<dbReference type="InterPro" id="IPR018982">
    <property type="entry name" value="RQC_domain"/>
</dbReference>
<evidence type="ECO:0000256" key="16">
    <source>
        <dbReference type="NCBIfam" id="TIGR01389"/>
    </source>
</evidence>
<dbReference type="InterPro" id="IPR006293">
    <property type="entry name" value="DNA_helicase_ATP-dep_RecQ_bac"/>
</dbReference>
<keyword evidence="10" id="KW-0067">ATP-binding</keyword>
<dbReference type="NCBIfam" id="TIGR00614">
    <property type="entry name" value="recQ_fam"/>
    <property type="match status" value="1"/>
</dbReference>
<keyword evidence="14" id="KW-0413">Isomerase</keyword>
<dbReference type="GO" id="GO:0009378">
    <property type="term" value="F:four-way junction helicase activity"/>
    <property type="evidence" value="ECO:0007669"/>
    <property type="project" value="TreeGrafter"/>
</dbReference>
<name>A0A1P9WY17_9BACT</name>
<evidence type="ECO:0000256" key="5">
    <source>
        <dbReference type="ARBA" id="ARBA00022741"/>
    </source>
</evidence>
<dbReference type="Proteomes" id="UP000187941">
    <property type="component" value="Chromosome"/>
</dbReference>
<evidence type="ECO:0000256" key="7">
    <source>
        <dbReference type="ARBA" id="ARBA00022801"/>
    </source>
</evidence>
<dbReference type="Gene3D" id="1.10.150.80">
    <property type="entry name" value="HRDC domain"/>
    <property type="match status" value="1"/>
</dbReference>
<dbReference type="InterPro" id="IPR004589">
    <property type="entry name" value="DNA_helicase_ATP-dep_RecQ"/>
</dbReference>
<dbReference type="InterPro" id="IPR011545">
    <property type="entry name" value="DEAD/DEAH_box_helicase_dom"/>
</dbReference>
<dbReference type="SMART" id="SM00490">
    <property type="entry name" value="HELICc"/>
    <property type="match status" value="1"/>
</dbReference>
<organism evidence="20 21">
    <name type="scientific">Spirosoma montaniterrae</name>
    <dbReference type="NCBI Taxonomy" id="1178516"/>
    <lineage>
        <taxon>Bacteria</taxon>
        <taxon>Pseudomonadati</taxon>
        <taxon>Bacteroidota</taxon>
        <taxon>Cytophagia</taxon>
        <taxon>Cytophagales</taxon>
        <taxon>Cytophagaceae</taxon>
        <taxon>Spirosoma</taxon>
    </lineage>
</organism>
<proteinExistence type="inferred from homology"/>
<dbReference type="SUPFAM" id="SSF46785">
    <property type="entry name" value="Winged helix' DNA-binding domain"/>
    <property type="match status" value="1"/>
</dbReference>
<evidence type="ECO:0000259" key="17">
    <source>
        <dbReference type="PROSITE" id="PS50967"/>
    </source>
</evidence>
<dbReference type="EMBL" id="CP014263">
    <property type="protein sequence ID" value="AQG80243.1"/>
    <property type="molecule type" value="Genomic_DNA"/>
</dbReference>
<dbReference type="RefSeq" id="WP_077131668.1">
    <property type="nucleotide sequence ID" value="NZ_CP014263.1"/>
</dbReference>
<evidence type="ECO:0000256" key="13">
    <source>
        <dbReference type="ARBA" id="ARBA00023204"/>
    </source>
</evidence>
<dbReference type="STRING" id="1178516.AWR27_13500"/>
<comment type="cofactor">
    <cofactor evidence="2">
        <name>Zn(2+)</name>
        <dbReference type="ChEBI" id="CHEBI:29105"/>
    </cofactor>
</comment>
<dbReference type="GO" id="GO:0009432">
    <property type="term" value="P:SOS response"/>
    <property type="evidence" value="ECO:0007669"/>
    <property type="project" value="UniProtKB-UniRule"/>
</dbReference>
<dbReference type="CDD" id="cd17920">
    <property type="entry name" value="DEXHc_RecQ"/>
    <property type="match status" value="1"/>
</dbReference>
<keyword evidence="7" id="KW-0378">Hydrolase</keyword>
<dbReference type="Gene3D" id="1.10.10.1390">
    <property type="entry name" value="ATP-dependent DNA helicase RecQ"/>
    <property type="match status" value="1"/>
</dbReference>
<protein>
    <recommendedName>
        <fullName evidence="16">DNA helicase RecQ</fullName>
        <ecNumber evidence="16">5.6.2.4</ecNumber>
    </recommendedName>
</protein>
<dbReference type="SMART" id="SM00487">
    <property type="entry name" value="DEXDc"/>
    <property type="match status" value="1"/>
</dbReference>
<dbReference type="InterPro" id="IPR014001">
    <property type="entry name" value="Helicase_ATP-bd"/>
</dbReference>
<dbReference type="GO" id="GO:0043590">
    <property type="term" value="C:bacterial nucleoid"/>
    <property type="evidence" value="ECO:0007669"/>
    <property type="project" value="TreeGrafter"/>
</dbReference>
<evidence type="ECO:0000313" key="20">
    <source>
        <dbReference type="EMBL" id="AQG80243.1"/>
    </source>
</evidence>
<dbReference type="PROSITE" id="PS51194">
    <property type="entry name" value="HELICASE_CTER"/>
    <property type="match status" value="1"/>
</dbReference>
<gene>
    <name evidence="20" type="ORF">AWR27_13500</name>
</gene>
<evidence type="ECO:0000256" key="4">
    <source>
        <dbReference type="ARBA" id="ARBA00022723"/>
    </source>
</evidence>
<dbReference type="GO" id="GO:0043138">
    <property type="term" value="F:3'-5' DNA helicase activity"/>
    <property type="evidence" value="ECO:0007669"/>
    <property type="project" value="UniProtKB-EC"/>
</dbReference>
<dbReference type="FunFam" id="3.40.50.300:FF:000296">
    <property type="entry name" value="ATP-dependent DNA helicase RecQ"/>
    <property type="match status" value="1"/>
</dbReference>
<evidence type="ECO:0000313" key="21">
    <source>
        <dbReference type="Proteomes" id="UP000187941"/>
    </source>
</evidence>
<dbReference type="GO" id="GO:0006281">
    <property type="term" value="P:DNA repair"/>
    <property type="evidence" value="ECO:0007669"/>
    <property type="project" value="UniProtKB-KW"/>
</dbReference>
<keyword evidence="5" id="KW-0547">Nucleotide-binding</keyword>
<feature type="domain" description="Helicase ATP-binding" evidence="18">
    <location>
        <begin position="29"/>
        <end position="197"/>
    </location>
</feature>
<dbReference type="SUPFAM" id="SSF47819">
    <property type="entry name" value="HRDC-like"/>
    <property type="match status" value="1"/>
</dbReference>
<dbReference type="GO" id="GO:0003677">
    <property type="term" value="F:DNA binding"/>
    <property type="evidence" value="ECO:0007669"/>
    <property type="project" value="UniProtKB-KW"/>
</dbReference>
<comment type="similarity">
    <text evidence="3">Belongs to the helicase family. RecQ subfamily.</text>
</comment>
<dbReference type="Gene3D" id="1.10.10.10">
    <property type="entry name" value="Winged helix-like DNA-binding domain superfamily/Winged helix DNA-binding domain"/>
    <property type="match status" value="1"/>
</dbReference>
<dbReference type="GO" id="GO:0016787">
    <property type="term" value="F:hydrolase activity"/>
    <property type="evidence" value="ECO:0007669"/>
    <property type="project" value="UniProtKB-KW"/>
</dbReference>
<dbReference type="GO" id="GO:0030894">
    <property type="term" value="C:replisome"/>
    <property type="evidence" value="ECO:0007669"/>
    <property type="project" value="TreeGrafter"/>
</dbReference>
<dbReference type="InterPro" id="IPR032284">
    <property type="entry name" value="RecQ_Zn-bd"/>
</dbReference>
<keyword evidence="8 20" id="KW-0347">Helicase</keyword>